<dbReference type="EMBL" id="LT854705">
    <property type="protein sequence ID" value="SMS13866.1"/>
    <property type="molecule type" value="Genomic_DNA"/>
</dbReference>
<name>A0A1Y6JV99_9LACO</name>
<dbReference type="SUPFAM" id="SSF52218">
    <property type="entry name" value="Flavoproteins"/>
    <property type="match status" value="1"/>
</dbReference>
<dbReference type="InterPro" id="IPR029039">
    <property type="entry name" value="Flavoprotein-like_sf"/>
</dbReference>
<sequence length="179" mass="19570">MPALMFFSAPGETLVHGQPSLVREGQTAQVARLLGDRLNVSPVALQPQVAYPVSYPVVLRRAKVELTNQALPALQPLDAATLQAPVWFLGYPIWFGHVPRVIATLLTQTAPSPRVIYPFATHEGSGLGQSVADLQRLCPRAMVRPGLPIRGSRVARAAPAVDHWLQPYFDQHVTQLKES</sequence>
<gene>
    <name evidence="2" type="ORF">LZ3411_0816</name>
</gene>
<evidence type="ECO:0000313" key="2">
    <source>
        <dbReference type="EMBL" id="SMS13866.1"/>
    </source>
</evidence>
<dbReference type="Pfam" id="PF12682">
    <property type="entry name" value="Flavodoxin_4"/>
    <property type="match status" value="1"/>
</dbReference>
<dbReference type="RefSeq" id="WP_087741755.1">
    <property type="nucleotide sequence ID" value="NZ_JBPWQU010000031.1"/>
</dbReference>
<feature type="domain" description="Flavodoxin-like" evidence="1">
    <location>
        <begin position="26"/>
        <end position="153"/>
    </location>
</feature>
<evidence type="ECO:0000313" key="3">
    <source>
        <dbReference type="Proteomes" id="UP000195412"/>
    </source>
</evidence>
<dbReference type="GO" id="GO:0010181">
    <property type="term" value="F:FMN binding"/>
    <property type="evidence" value="ECO:0007669"/>
    <property type="project" value="InterPro"/>
</dbReference>
<organism evidence="2 3">
    <name type="scientific">Levilactobacillus zymae</name>
    <dbReference type="NCBI Taxonomy" id="267363"/>
    <lineage>
        <taxon>Bacteria</taxon>
        <taxon>Bacillati</taxon>
        <taxon>Bacillota</taxon>
        <taxon>Bacilli</taxon>
        <taxon>Lactobacillales</taxon>
        <taxon>Lactobacillaceae</taxon>
        <taxon>Levilactobacillus</taxon>
    </lineage>
</organism>
<dbReference type="PANTHER" id="PTHR39201">
    <property type="entry name" value="EXPORTED PROTEIN-RELATED"/>
    <property type="match status" value="1"/>
</dbReference>
<dbReference type="Proteomes" id="UP000195412">
    <property type="component" value="Chromosome I"/>
</dbReference>
<dbReference type="InterPro" id="IPR008254">
    <property type="entry name" value="Flavodoxin/NO_synth"/>
</dbReference>
<accession>A0A1Y6JV99</accession>
<dbReference type="AlphaFoldDB" id="A0A1Y6JV99"/>
<proteinExistence type="predicted"/>
<dbReference type="KEGG" id="lzy:LZ3411_0816"/>
<evidence type="ECO:0000259" key="1">
    <source>
        <dbReference type="Pfam" id="PF12682"/>
    </source>
</evidence>
<protein>
    <submittedName>
        <fullName evidence="2">Flavodoxin</fullName>
    </submittedName>
</protein>
<dbReference type="Gene3D" id="3.40.50.360">
    <property type="match status" value="1"/>
</dbReference>
<dbReference type="PANTHER" id="PTHR39201:SF1">
    <property type="entry name" value="FLAVODOXIN-LIKE DOMAIN-CONTAINING PROTEIN"/>
    <property type="match status" value="1"/>
</dbReference>
<dbReference type="GO" id="GO:0016651">
    <property type="term" value="F:oxidoreductase activity, acting on NAD(P)H"/>
    <property type="evidence" value="ECO:0007669"/>
    <property type="project" value="UniProtKB-ARBA"/>
</dbReference>
<reference evidence="3" key="1">
    <citation type="submission" date="2017-05" db="EMBL/GenBank/DDBJ databases">
        <authorList>
            <person name="Papadimitriou K."/>
        </authorList>
    </citation>
    <scope>NUCLEOTIDE SEQUENCE [LARGE SCALE GENOMIC DNA]</scope>
    <source>
        <strain evidence="3">ACA-DC 3411</strain>
    </source>
</reference>